<gene>
    <name evidence="6" type="ORF">MCHLO_16814</name>
</gene>
<sequence>MLTPVELTAADSETEPLLEPALVDRQREIQSRRWKANPYWVMPVVLVVNAARGLILSPRISLFTNIACRAIGTECDSAQVAARAAQVQATFITIMNILCSGTTGLWTQYSERRGRKVVLCVSVAGFLVVETMFVILSSSSAAIASRAETLVIIGSMFEGIAGGMSVFNGIVHAYVSDCSPDGSRSNIFSIIQGMAFAGLAIGPWISGFLLSYTTLTTYSMFYVALFFHLALLGYIFVMPESLSPKEHPALPESFAHGRSLRGQLKRTLSAFLSPITVFRPRRVDHLTGHTMDYNVTLMGLAMFLYITSTAITPLKYLYGQRTYRWDPQQLGYYMSLLWIVRAANLFFVLPLIVKYLKPKVPITGASTPEEIASELRFDKYLAQGSLFMDATANVLLRLSTSDVAFVAASGLSAFTSGGNPALQSLGAVCLFALGHGRESGKLFGAIGVLNAISHSFSPGLFAYVYAQTVAWSPKTVFLLAAALLYAGVGSLSAIKPGGW</sequence>
<reference evidence="6" key="1">
    <citation type="submission" date="2014-09" db="EMBL/GenBank/DDBJ databases">
        <title>Genome sequence of the luminous mushroom Mycena chlorophos for searching fungal bioluminescence genes.</title>
        <authorList>
            <person name="Tanaka Y."/>
            <person name="Kasuga D."/>
            <person name="Oba Y."/>
            <person name="Hase S."/>
            <person name="Sato K."/>
            <person name="Oba Y."/>
            <person name="Sakakibara Y."/>
        </authorList>
    </citation>
    <scope>NUCLEOTIDE SEQUENCE</scope>
</reference>
<evidence type="ECO:0000256" key="3">
    <source>
        <dbReference type="ARBA" id="ARBA00022989"/>
    </source>
</evidence>
<feature type="transmembrane region" description="Helical" evidence="5">
    <location>
        <begin position="330"/>
        <end position="353"/>
    </location>
</feature>
<comment type="subcellular location">
    <subcellularLocation>
        <location evidence="1">Membrane</location>
        <topology evidence="1">Multi-pass membrane protein</topology>
    </subcellularLocation>
</comment>
<feature type="transmembrane region" description="Helical" evidence="5">
    <location>
        <begin position="150"/>
        <end position="175"/>
    </location>
</feature>
<feature type="transmembrane region" description="Helical" evidence="5">
    <location>
        <begin position="117"/>
        <end position="144"/>
    </location>
</feature>
<feature type="transmembrane region" description="Helical" evidence="5">
    <location>
        <begin position="476"/>
        <end position="494"/>
    </location>
</feature>
<dbReference type="Pfam" id="PF07690">
    <property type="entry name" value="MFS_1"/>
    <property type="match status" value="1"/>
</dbReference>
<dbReference type="InterPro" id="IPR036259">
    <property type="entry name" value="MFS_trans_sf"/>
</dbReference>
<name>A0ABQ0MBL3_MYCCL</name>
<accession>A0ABQ0MBL3</accession>
<feature type="transmembrane region" description="Helical" evidence="5">
    <location>
        <begin position="187"/>
        <end position="212"/>
    </location>
</feature>
<dbReference type="Proteomes" id="UP000815677">
    <property type="component" value="Unassembled WGS sequence"/>
</dbReference>
<keyword evidence="3 5" id="KW-1133">Transmembrane helix</keyword>
<feature type="transmembrane region" description="Helical" evidence="5">
    <location>
        <begin position="39"/>
        <end position="56"/>
    </location>
</feature>
<dbReference type="PANTHER" id="PTHR23507">
    <property type="entry name" value="ZGC:174356"/>
    <property type="match status" value="1"/>
</dbReference>
<evidence type="ECO:0000313" key="7">
    <source>
        <dbReference type="Proteomes" id="UP000815677"/>
    </source>
</evidence>
<dbReference type="SUPFAM" id="SSF103473">
    <property type="entry name" value="MFS general substrate transporter"/>
    <property type="match status" value="1"/>
</dbReference>
<evidence type="ECO:0000256" key="5">
    <source>
        <dbReference type="SAM" id="Phobius"/>
    </source>
</evidence>
<dbReference type="InterPro" id="IPR011701">
    <property type="entry name" value="MFS"/>
</dbReference>
<dbReference type="Gene3D" id="1.20.1250.20">
    <property type="entry name" value="MFS general substrate transporter like domains"/>
    <property type="match status" value="1"/>
</dbReference>
<organism evidence="6 7">
    <name type="scientific">Mycena chlorophos</name>
    <name type="common">Agaric fungus</name>
    <name type="synonym">Agaricus chlorophos</name>
    <dbReference type="NCBI Taxonomy" id="658473"/>
    <lineage>
        <taxon>Eukaryota</taxon>
        <taxon>Fungi</taxon>
        <taxon>Dikarya</taxon>
        <taxon>Basidiomycota</taxon>
        <taxon>Agaricomycotina</taxon>
        <taxon>Agaricomycetes</taxon>
        <taxon>Agaricomycetidae</taxon>
        <taxon>Agaricales</taxon>
        <taxon>Marasmiineae</taxon>
        <taxon>Mycenaceae</taxon>
        <taxon>Mycena</taxon>
    </lineage>
</organism>
<proteinExistence type="predicted"/>
<evidence type="ECO:0008006" key="8">
    <source>
        <dbReference type="Google" id="ProtNLM"/>
    </source>
</evidence>
<evidence type="ECO:0000256" key="1">
    <source>
        <dbReference type="ARBA" id="ARBA00004141"/>
    </source>
</evidence>
<evidence type="ECO:0000256" key="4">
    <source>
        <dbReference type="ARBA" id="ARBA00023136"/>
    </source>
</evidence>
<feature type="transmembrane region" description="Helical" evidence="5">
    <location>
        <begin position="442"/>
        <end position="464"/>
    </location>
</feature>
<keyword evidence="7" id="KW-1185">Reference proteome</keyword>
<keyword evidence="4 5" id="KW-0472">Membrane</keyword>
<keyword evidence="2 5" id="KW-0812">Transmembrane</keyword>
<feature type="transmembrane region" description="Helical" evidence="5">
    <location>
        <begin position="218"/>
        <end position="237"/>
    </location>
</feature>
<dbReference type="PANTHER" id="PTHR23507:SF1">
    <property type="entry name" value="FI18259P1-RELATED"/>
    <property type="match status" value="1"/>
</dbReference>
<evidence type="ECO:0000313" key="6">
    <source>
        <dbReference type="EMBL" id="GAT60706.1"/>
    </source>
</evidence>
<feature type="transmembrane region" description="Helical" evidence="5">
    <location>
        <begin position="295"/>
        <end position="318"/>
    </location>
</feature>
<protein>
    <recommendedName>
        <fullName evidence="8">MFS general substrate transporter</fullName>
    </recommendedName>
</protein>
<dbReference type="EMBL" id="DF849967">
    <property type="protein sequence ID" value="GAT60706.1"/>
    <property type="molecule type" value="Genomic_DNA"/>
</dbReference>
<evidence type="ECO:0000256" key="2">
    <source>
        <dbReference type="ARBA" id="ARBA00022692"/>
    </source>
</evidence>